<name>A0A3B0UZL8_9ZZZZ</name>
<feature type="transmembrane region" description="Helical" evidence="1">
    <location>
        <begin position="12"/>
        <end position="35"/>
    </location>
</feature>
<reference evidence="3" key="1">
    <citation type="submission" date="2018-06" db="EMBL/GenBank/DDBJ databases">
        <authorList>
            <person name="Zhirakovskaya E."/>
        </authorList>
    </citation>
    <scope>NUCLEOTIDE SEQUENCE</scope>
</reference>
<feature type="transmembrane region" description="Helical" evidence="1">
    <location>
        <begin position="92"/>
        <end position="116"/>
    </location>
</feature>
<evidence type="ECO:0000313" key="3">
    <source>
        <dbReference type="EMBL" id="VAW34080.1"/>
    </source>
</evidence>
<evidence type="ECO:0000256" key="1">
    <source>
        <dbReference type="SAM" id="Phobius"/>
    </source>
</evidence>
<proteinExistence type="predicted"/>
<dbReference type="EMBL" id="UOEU01000509">
    <property type="protein sequence ID" value="VAW34080.1"/>
    <property type="molecule type" value="Genomic_DNA"/>
</dbReference>
<dbReference type="InterPro" id="IPR008457">
    <property type="entry name" value="Cu-R_CopD_dom"/>
</dbReference>
<feature type="transmembrane region" description="Helical" evidence="1">
    <location>
        <begin position="55"/>
        <end position="72"/>
    </location>
</feature>
<feature type="domain" description="Copper resistance protein D" evidence="2">
    <location>
        <begin position="55"/>
        <end position="161"/>
    </location>
</feature>
<protein>
    <recommendedName>
        <fullName evidence="2">Copper resistance protein D domain-containing protein</fullName>
    </recommendedName>
</protein>
<keyword evidence="1" id="KW-1133">Transmembrane helix</keyword>
<feature type="transmembrane region" description="Helical" evidence="1">
    <location>
        <begin position="145"/>
        <end position="164"/>
    </location>
</feature>
<organism evidence="3">
    <name type="scientific">hydrothermal vent metagenome</name>
    <dbReference type="NCBI Taxonomy" id="652676"/>
    <lineage>
        <taxon>unclassified sequences</taxon>
        <taxon>metagenomes</taxon>
        <taxon>ecological metagenomes</taxon>
    </lineage>
</organism>
<sequence length="165" mass="18451">MIFWLLVFSYWIHLLSTLVWFSGLVLLAMTAGLALKEGSLTGNHWFSLQKKVTPWANLSLMLLLITGFVQMTNDVNYSGFLAIDSTWAWAMLIKHVAFVLLAVVTVYLQFGLYPAVERISLLAGKRPLLAQTEQEKLAQREKQMLWLNGACAAIILFCTAVATAV</sequence>
<keyword evidence="1" id="KW-0472">Membrane</keyword>
<dbReference type="Pfam" id="PF05425">
    <property type="entry name" value="CopD"/>
    <property type="match status" value="1"/>
</dbReference>
<keyword evidence="1" id="KW-0812">Transmembrane</keyword>
<dbReference type="AlphaFoldDB" id="A0A3B0UZL8"/>
<evidence type="ECO:0000259" key="2">
    <source>
        <dbReference type="Pfam" id="PF05425"/>
    </source>
</evidence>
<gene>
    <name evidence="3" type="ORF">MNBD_CHLOROFLEXI01-4565</name>
</gene>
<accession>A0A3B0UZL8</accession>